<dbReference type="EMBL" id="CAJOBR010001761">
    <property type="protein sequence ID" value="CAF4633634.1"/>
    <property type="molecule type" value="Genomic_DNA"/>
</dbReference>
<feature type="compositionally biased region" description="Basic and acidic residues" evidence="2">
    <location>
        <begin position="508"/>
        <end position="520"/>
    </location>
</feature>
<evidence type="ECO:0000313" key="4">
    <source>
        <dbReference type="EMBL" id="CAF3714049.1"/>
    </source>
</evidence>
<protein>
    <submittedName>
        <fullName evidence="4">Uncharacterized protein</fullName>
    </submittedName>
</protein>
<dbReference type="Proteomes" id="UP000663833">
    <property type="component" value="Unassembled WGS sequence"/>
</dbReference>
<dbReference type="EMBL" id="CAJNYD010002327">
    <property type="protein sequence ID" value="CAF3411318.1"/>
    <property type="molecule type" value="Genomic_DNA"/>
</dbReference>
<name>A0A818VPD0_9BILA</name>
<evidence type="ECO:0000256" key="1">
    <source>
        <dbReference type="SAM" id="Coils"/>
    </source>
</evidence>
<accession>A0A818VPD0</accession>
<dbReference type="AlphaFoldDB" id="A0A818VPD0"/>
<sequence>MSSSGWSHKPRRSRSCRSRTNREPVEFHRQNIERIQRHFEKELSRSERELRWAEENLDDGSVASRRYIANLRSKVKYDYNQLMQEKVHEVEKCLSEIYEEERELAEQKLREQEIENERFHRQTVNQIIRERDAMCEEKLARQQSLYNKLLNEQAIRLQAQQRLQTFESLNVSQMKDRLTRVEQSNYLLRRSVYDLIDHQQPVYKSTVYIPSDKQETDVTATMTTIVPHVKRVTSASTKTKTVAPVTDMVTSKPIRHLAILPPAKEQAKKEFMKRRSNLSETFNMYDGPTTTPTVRRSLDDTLTINFENNESQVPDSKCQIPIHIELKTGETNVCDNTTLSSVCELVDQAKLPQKPHSLIGRYQLPNANRSSTPTPPVHVAHVNYDEIQTCEVTDKQILIKQFYAQLEKMKTTFGTEQTHPVTTKNVLTLNSDEVTQTSTTIQLKDSATETCVLSATAQPENKKPPVPKKQTTTKTTSCRIKSAPVTMATQLHTDKNPHRVLSCKQQKRPTEKNPTQEKKSIHIKAKPKRNTESAPLTRIEIHGPEITLLPHDEQECQQMYEKLQRLQPNGVCVDLNTLRRALYPPVGTANYAPSLNNHDQTSAFKSYRQRTEEIPQSWIKGDNRYVNAYVPKQQSESQVKSNEFHLKIAPASTNIDRITDQVKKHAAINYSYYTRTK</sequence>
<dbReference type="EMBL" id="CAJNYT010005098">
    <property type="protein sequence ID" value="CAF3714049.1"/>
    <property type="molecule type" value="Genomic_DNA"/>
</dbReference>
<evidence type="ECO:0000313" key="6">
    <source>
        <dbReference type="EMBL" id="CAF4633634.1"/>
    </source>
</evidence>
<feature type="region of interest" description="Disordered" evidence="2">
    <location>
        <begin position="1"/>
        <end position="23"/>
    </location>
</feature>
<feature type="region of interest" description="Disordered" evidence="2">
    <location>
        <begin position="456"/>
        <end position="477"/>
    </location>
</feature>
<keyword evidence="1" id="KW-0175">Coiled coil</keyword>
<dbReference type="Proteomes" id="UP000663848">
    <property type="component" value="Unassembled WGS sequence"/>
</dbReference>
<feature type="region of interest" description="Disordered" evidence="2">
    <location>
        <begin position="501"/>
        <end position="533"/>
    </location>
</feature>
<feature type="coiled-coil region" evidence="1">
    <location>
        <begin position="95"/>
        <end position="122"/>
    </location>
</feature>
<evidence type="ECO:0000313" key="5">
    <source>
        <dbReference type="EMBL" id="CAF4154627.1"/>
    </source>
</evidence>
<comment type="caution">
    <text evidence="4">The sequence shown here is derived from an EMBL/GenBank/DDBJ whole genome shotgun (WGS) entry which is preliminary data.</text>
</comment>
<dbReference type="Proteomes" id="UP000663851">
    <property type="component" value="Unassembled WGS sequence"/>
</dbReference>
<gene>
    <name evidence="4" type="ORF">GRG538_LOCUS29205</name>
    <name evidence="5" type="ORF">HFQ381_LOCUS4572</name>
    <name evidence="3" type="ORF">LUA448_LOCUS18532</name>
    <name evidence="6" type="ORF">QYT958_LOCUS13655</name>
</gene>
<feature type="coiled-coil region" evidence="1">
    <location>
        <begin position="29"/>
        <end position="56"/>
    </location>
</feature>
<evidence type="ECO:0000256" key="2">
    <source>
        <dbReference type="SAM" id="MobiDB-lite"/>
    </source>
</evidence>
<reference evidence="4" key="1">
    <citation type="submission" date="2021-02" db="EMBL/GenBank/DDBJ databases">
        <authorList>
            <person name="Nowell W R."/>
        </authorList>
    </citation>
    <scope>NUCLEOTIDE SEQUENCE</scope>
</reference>
<proteinExistence type="predicted"/>
<evidence type="ECO:0000313" key="7">
    <source>
        <dbReference type="Proteomes" id="UP000663872"/>
    </source>
</evidence>
<evidence type="ECO:0000313" key="3">
    <source>
        <dbReference type="EMBL" id="CAF3411318.1"/>
    </source>
</evidence>
<dbReference type="Proteomes" id="UP000663872">
    <property type="component" value="Unassembled WGS sequence"/>
</dbReference>
<dbReference type="EMBL" id="CAJOBO010000182">
    <property type="protein sequence ID" value="CAF4154627.1"/>
    <property type="molecule type" value="Genomic_DNA"/>
</dbReference>
<feature type="compositionally biased region" description="Basic residues" evidence="2">
    <location>
        <begin position="8"/>
        <end position="19"/>
    </location>
</feature>
<organism evidence="4 7">
    <name type="scientific">Rotaria socialis</name>
    <dbReference type="NCBI Taxonomy" id="392032"/>
    <lineage>
        <taxon>Eukaryota</taxon>
        <taxon>Metazoa</taxon>
        <taxon>Spiralia</taxon>
        <taxon>Gnathifera</taxon>
        <taxon>Rotifera</taxon>
        <taxon>Eurotatoria</taxon>
        <taxon>Bdelloidea</taxon>
        <taxon>Philodinida</taxon>
        <taxon>Philodinidae</taxon>
        <taxon>Rotaria</taxon>
    </lineage>
</organism>